<feature type="domain" description="CENP-V/GFA" evidence="5">
    <location>
        <begin position="5"/>
        <end position="133"/>
    </location>
</feature>
<keyword evidence="4" id="KW-0456">Lyase</keyword>
<dbReference type="GO" id="GO:0046872">
    <property type="term" value="F:metal ion binding"/>
    <property type="evidence" value="ECO:0007669"/>
    <property type="project" value="UniProtKB-KW"/>
</dbReference>
<keyword evidence="3" id="KW-0862">Zinc</keyword>
<evidence type="ECO:0000313" key="7">
    <source>
        <dbReference type="Proteomes" id="UP000037425"/>
    </source>
</evidence>
<protein>
    <submittedName>
        <fullName evidence="6">Aldehyde-activating protein</fullName>
    </submittedName>
</protein>
<dbReference type="Proteomes" id="UP000037425">
    <property type="component" value="Unassembled WGS sequence"/>
</dbReference>
<dbReference type="RefSeq" id="WP_053251900.1">
    <property type="nucleotide sequence ID" value="NZ_LGAP01000026.1"/>
</dbReference>
<reference evidence="7" key="1">
    <citation type="submission" date="2015-07" db="EMBL/GenBank/DDBJ databases">
        <title>Whole genome sequence of an Ensifer adhaerens strain isolated from a cave pool in the Wind Cave National Park.</title>
        <authorList>
            <person name="Eng W.W.H."/>
            <person name="Gan H.M."/>
            <person name="Barton H.A."/>
            <person name="Savka M.A."/>
        </authorList>
    </citation>
    <scope>NUCLEOTIDE SEQUENCE [LARGE SCALE GENOMIC DNA]</scope>
    <source>
        <strain evidence="7">SD006</strain>
    </source>
</reference>
<dbReference type="Gene3D" id="3.90.1590.10">
    <property type="entry name" value="glutathione-dependent formaldehyde- activating enzyme (gfa)"/>
    <property type="match status" value="1"/>
</dbReference>
<proteinExistence type="inferred from homology"/>
<dbReference type="OrthoDB" id="9807246at2"/>
<dbReference type="PANTHER" id="PTHR33337:SF33">
    <property type="entry name" value="CENP-V_GFA DOMAIN-CONTAINING PROTEIN"/>
    <property type="match status" value="1"/>
</dbReference>
<evidence type="ECO:0000256" key="2">
    <source>
        <dbReference type="ARBA" id="ARBA00022723"/>
    </source>
</evidence>
<organism evidence="6 7">
    <name type="scientific">Ensifer adhaerens</name>
    <name type="common">Sinorhizobium morelense</name>
    <dbReference type="NCBI Taxonomy" id="106592"/>
    <lineage>
        <taxon>Bacteria</taxon>
        <taxon>Pseudomonadati</taxon>
        <taxon>Pseudomonadota</taxon>
        <taxon>Alphaproteobacteria</taxon>
        <taxon>Hyphomicrobiales</taxon>
        <taxon>Rhizobiaceae</taxon>
        <taxon>Sinorhizobium/Ensifer group</taxon>
        <taxon>Ensifer</taxon>
    </lineage>
</organism>
<name>A0A0L8BIT8_ENSAD</name>
<dbReference type="PROSITE" id="PS51891">
    <property type="entry name" value="CENP_V_GFA"/>
    <property type="match status" value="1"/>
</dbReference>
<dbReference type="InterPro" id="IPR006913">
    <property type="entry name" value="CENP-V/GFA"/>
</dbReference>
<dbReference type="SUPFAM" id="SSF51316">
    <property type="entry name" value="Mss4-like"/>
    <property type="match status" value="1"/>
</dbReference>
<dbReference type="PANTHER" id="PTHR33337">
    <property type="entry name" value="GFA DOMAIN-CONTAINING PROTEIN"/>
    <property type="match status" value="1"/>
</dbReference>
<evidence type="ECO:0000259" key="5">
    <source>
        <dbReference type="PROSITE" id="PS51891"/>
    </source>
</evidence>
<dbReference type="InterPro" id="IPR011057">
    <property type="entry name" value="Mss4-like_sf"/>
</dbReference>
<dbReference type="GO" id="GO:0016846">
    <property type="term" value="F:carbon-sulfur lyase activity"/>
    <property type="evidence" value="ECO:0007669"/>
    <property type="project" value="InterPro"/>
</dbReference>
<evidence type="ECO:0000256" key="3">
    <source>
        <dbReference type="ARBA" id="ARBA00022833"/>
    </source>
</evidence>
<comment type="caution">
    <text evidence="6">The sequence shown here is derived from an EMBL/GenBank/DDBJ whole genome shotgun (WGS) entry which is preliminary data.</text>
</comment>
<dbReference type="PATRIC" id="fig|106592.7.peg.4201"/>
<dbReference type="Pfam" id="PF04828">
    <property type="entry name" value="GFA"/>
    <property type="match status" value="1"/>
</dbReference>
<dbReference type="AlphaFoldDB" id="A0A0L8BIT8"/>
<sequence>MDEDIGGGCFCGRIRYRLKRRPMFVNCCHCTDCQRQVGSAFVVNGVIERENIELTAGEPIVVTLPTESGRPHDVYRCAECQTALWSDYGRRGWLAFLRIASLDRPSDFPPDAHIFTRSKVSWLSLEGGAPAFDIYYDMATQWPAESLARREAAEARTKA</sequence>
<dbReference type="EMBL" id="LGAP01000026">
    <property type="protein sequence ID" value="KOF14500.1"/>
    <property type="molecule type" value="Genomic_DNA"/>
</dbReference>
<accession>A0A0L8BIT8</accession>
<evidence type="ECO:0000313" key="6">
    <source>
        <dbReference type="EMBL" id="KOF14500.1"/>
    </source>
</evidence>
<keyword evidence="2" id="KW-0479">Metal-binding</keyword>
<evidence type="ECO:0000256" key="4">
    <source>
        <dbReference type="ARBA" id="ARBA00023239"/>
    </source>
</evidence>
<evidence type="ECO:0000256" key="1">
    <source>
        <dbReference type="ARBA" id="ARBA00005495"/>
    </source>
</evidence>
<comment type="similarity">
    <text evidence="1">Belongs to the Gfa family.</text>
</comment>
<gene>
    <name evidence="6" type="ORF">AC244_27060</name>
</gene>